<accession>D2YW07</accession>
<evidence type="ECO:0000313" key="2">
    <source>
        <dbReference type="Proteomes" id="UP000001940"/>
    </source>
</evidence>
<dbReference type="AlphaFoldDB" id="D2YW07"/>
<evidence type="ECO:0000313" key="3">
    <source>
        <dbReference type="WormBase" id="F09A5.3b"/>
    </source>
</evidence>
<dbReference type="AGR" id="WB:WBGene00008600"/>
<dbReference type="Bgee" id="WBGene00008600">
    <property type="expression patterns" value="Expressed in larva and 2 other cell types or tissues"/>
</dbReference>
<dbReference type="RefSeq" id="NP_001257213.1">
    <property type="nucleotide sequence ID" value="NM_001270284.1"/>
</dbReference>
<reference evidence="1 2" key="1">
    <citation type="journal article" date="1998" name="Science">
        <title>Genome sequence of the nematode C. elegans: a platform for investigating biology.</title>
        <authorList>
            <consortium name="The C. elegans sequencing consortium"/>
            <person name="Sulson J.E."/>
            <person name="Waterston R."/>
        </authorList>
    </citation>
    <scope>NUCLEOTIDE SEQUENCE [LARGE SCALE GENOMIC DNA]</scope>
    <source>
        <strain evidence="1 2">Bristol N2</strain>
    </source>
</reference>
<dbReference type="EMBL" id="BX284606">
    <property type="protein sequence ID" value="CBI83231.1"/>
    <property type="molecule type" value="Genomic_DNA"/>
</dbReference>
<gene>
    <name evidence="1" type="ORF">CELE_F09A5.3</name>
    <name evidence="1 3" type="ORF">F09A5.3</name>
</gene>
<dbReference type="GeneID" id="184220"/>
<dbReference type="Proteomes" id="UP000001940">
    <property type="component" value="Chromosome X"/>
</dbReference>
<dbReference type="HOGENOM" id="CLU_1176366_0_0_1"/>
<sequence>MKEVEVAFMEQDTISNVLRGGHGEWCEMFKDNANEMDAHMCFIKNSVFRAAVVMQFIYNCTMSVFRCCRNRMLHHFLIDPLGRIIPENGDYVHKIITNPRFHFARLLRSSLRILEHEIQRIEFTRECIHEFIQFLNLQLPQVGLTNKNLNQKVALEKRTDLEAIAKQHSFLWKNYKCWHNKNLNFLLTTERLMACNLCKIIRMRDMHVVVLNNWTDFSVIPAPLHPRNFESLFIKL</sequence>
<protein>
    <submittedName>
        <fullName evidence="1">Uncharacterized protein</fullName>
    </submittedName>
</protein>
<evidence type="ECO:0000313" key="1">
    <source>
        <dbReference type="EMBL" id="CBI83231.1"/>
    </source>
</evidence>
<name>D2YW07_CAEEL</name>
<keyword evidence="2" id="KW-1185">Reference proteome</keyword>
<organism evidence="1 2">
    <name type="scientific">Caenorhabditis elegans</name>
    <dbReference type="NCBI Taxonomy" id="6239"/>
    <lineage>
        <taxon>Eukaryota</taxon>
        <taxon>Metazoa</taxon>
        <taxon>Ecdysozoa</taxon>
        <taxon>Nematoda</taxon>
        <taxon>Chromadorea</taxon>
        <taxon>Rhabditida</taxon>
        <taxon>Rhabditina</taxon>
        <taxon>Rhabditomorpha</taxon>
        <taxon>Rhabditoidea</taxon>
        <taxon>Rhabditidae</taxon>
        <taxon>Peloderinae</taxon>
        <taxon>Caenorhabditis</taxon>
    </lineage>
</organism>
<dbReference type="CTD" id="184220"/>
<dbReference type="WormBase" id="F09A5.3b">
    <property type="protein sequence ID" value="CE44394"/>
    <property type="gene ID" value="WBGene00008600"/>
</dbReference>
<dbReference type="ExpressionAtlas" id="D2YW07">
    <property type="expression patterns" value="baseline and differential"/>
</dbReference>
<proteinExistence type="predicted"/>
<dbReference type="SMR" id="D2YW07"/>
<dbReference type="OrthoDB" id="5799526at2759"/>